<dbReference type="EMBL" id="CM018206">
    <property type="protein sequence ID" value="KAB2085691.1"/>
    <property type="molecule type" value="Genomic_DNA"/>
</dbReference>
<keyword evidence="1" id="KW-0808">Transferase</keyword>
<evidence type="ECO:0000313" key="3">
    <source>
        <dbReference type="Proteomes" id="UP000327439"/>
    </source>
</evidence>
<accession>A0A5J5W006</accession>
<dbReference type="PANTHER" id="PTHR12066:SF0">
    <property type="entry name" value="TELOMERASE REVERSE TRANSCRIPTASE"/>
    <property type="match status" value="1"/>
</dbReference>
<keyword evidence="1" id="KW-0479">Metal-binding</keyword>
<protein>
    <recommendedName>
        <fullName evidence="1">Telomerase reverse transcriptase</fullName>
        <ecNumber evidence="1">2.7.7.49</ecNumber>
    </recommendedName>
    <alternativeName>
        <fullName evidence="1">Telomerase catalytic subunit</fullName>
    </alternativeName>
</protein>
<dbReference type="GO" id="GO:0003720">
    <property type="term" value="F:telomerase activity"/>
    <property type="evidence" value="ECO:0007669"/>
    <property type="project" value="InterPro"/>
</dbReference>
<dbReference type="GO" id="GO:0000333">
    <property type="term" value="C:telomerase catalytic core complex"/>
    <property type="evidence" value="ECO:0007669"/>
    <property type="project" value="TreeGrafter"/>
</dbReference>
<proteinExistence type="inferred from homology"/>
<evidence type="ECO:0000313" key="2">
    <source>
        <dbReference type="EMBL" id="KAB2085691.1"/>
    </source>
</evidence>
<dbReference type="GO" id="GO:0046872">
    <property type="term" value="F:metal ion binding"/>
    <property type="evidence" value="ECO:0007669"/>
    <property type="project" value="UniProtKB-KW"/>
</dbReference>
<keyword evidence="1" id="KW-0548">Nucleotidyltransferase</keyword>
<gene>
    <name evidence="2" type="ORF">ES319_A05G416000v1</name>
</gene>
<name>A0A5J5W006_GOSBA</name>
<dbReference type="PANTHER" id="PTHR12066">
    <property type="entry name" value="TELOMERASE REVERSE TRANSCRIPTASE"/>
    <property type="match status" value="1"/>
</dbReference>
<dbReference type="InterPro" id="IPR003545">
    <property type="entry name" value="Telomerase_RT"/>
</dbReference>
<dbReference type="GO" id="GO:0000781">
    <property type="term" value="C:chromosome, telomeric region"/>
    <property type="evidence" value="ECO:0007669"/>
    <property type="project" value="UniProtKB-SubCell"/>
</dbReference>
<keyword evidence="1" id="KW-0460">Magnesium</keyword>
<comment type="similarity">
    <text evidence="1">Belongs to the reverse transcriptase family. Telomerase subfamily.</text>
</comment>
<reference evidence="3" key="1">
    <citation type="journal article" date="2020" name="Nat. Genet.">
        <title>Genomic diversifications of five Gossypium allopolyploid species and their impact on cotton improvement.</title>
        <authorList>
            <person name="Chen Z.J."/>
            <person name="Sreedasyam A."/>
            <person name="Ando A."/>
            <person name="Song Q."/>
            <person name="De Santiago L.M."/>
            <person name="Hulse-Kemp A.M."/>
            <person name="Ding M."/>
            <person name="Ye W."/>
            <person name="Kirkbride R.C."/>
            <person name="Jenkins J."/>
            <person name="Plott C."/>
            <person name="Lovell J."/>
            <person name="Lin Y.M."/>
            <person name="Vaughn R."/>
            <person name="Liu B."/>
            <person name="Simpson S."/>
            <person name="Scheffler B.E."/>
            <person name="Wen L."/>
            <person name="Saski C.A."/>
            <person name="Grover C.E."/>
            <person name="Hu G."/>
            <person name="Conover J.L."/>
            <person name="Carlson J.W."/>
            <person name="Shu S."/>
            <person name="Boston L.B."/>
            <person name="Williams M."/>
            <person name="Peterson D.G."/>
            <person name="McGee K."/>
            <person name="Jones D.C."/>
            <person name="Wendel J.F."/>
            <person name="Stelly D.M."/>
            <person name="Grimwood J."/>
            <person name="Schmutz J."/>
        </authorList>
    </citation>
    <scope>NUCLEOTIDE SEQUENCE [LARGE SCALE GENOMIC DNA]</scope>
    <source>
        <strain evidence="3">cv. 3-79</strain>
    </source>
</reference>
<dbReference type="EC" id="2.7.7.49" evidence="1"/>
<comment type="subcellular location">
    <subcellularLocation>
        <location evidence="1">Nucleus</location>
    </subcellularLocation>
    <subcellularLocation>
        <location evidence="1">Chromosome</location>
        <location evidence="1">Telomere</location>
    </subcellularLocation>
</comment>
<dbReference type="GO" id="GO:0042162">
    <property type="term" value="F:telomeric DNA binding"/>
    <property type="evidence" value="ECO:0007669"/>
    <property type="project" value="TreeGrafter"/>
</dbReference>
<comment type="function">
    <text evidence="1">Telomerase is a ribonucleoprotein enzyme essential for the replication of chromosome termini in most eukaryotes. It elongates telomeres. It is a reverse transcriptase that adds simple sequence repeats to chromosome ends by copying a template sequence within the RNA component of the enzyme.</text>
</comment>
<dbReference type="AlphaFoldDB" id="A0A5J5W006"/>
<organism evidence="2 3">
    <name type="scientific">Gossypium barbadense</name>
    <name type="common">Sea Island cotton</name>
    <name type="synonym">Hibiscus barbadensis</name>
    <dbReference type="NCBI Taxonomy" id="3634"/>
    <lineage>
        <taxon>Eukaryota</taxon>
        <taxon>Viridiplantae</taxon>
        <taxon>Streptophyta</taxon>
        <taxon>Embryophyta</taxon>
        <taxon>Tracheophyta</taxon>
        <taxon>Spermatophyta</taxon>
        <taxon>Magnoliopsida</taxon>
        <taxon>eudicotyledons</taxon>
        <taxon>Gunneridae</taxon>
        <taxon>Pentapetalae</taxon>
        <taxon>rosids</taxon>
        <taxon>malvids</taxon>
        <taxon>Malvales</taxon>
        <taxon>Malvaceae</taxon>
        <taxon>Malvoideae</taxon>
        <taxon>Gossypium</taxon>
    </lineage>
</organism>
<keyword evidence="3" id="KW-1185">Reference proteome</keyword>
<sequence length="254" mass="29569">MARKRKRSWKAPMVLWQIFKNDARNLAKTIAFIIPRPSPPFTCGRCEGRFCLRCCEDPMSFLIRPDDPLDYVNLLNDCFVVVNEDAPFIDFYPDKRWTQEKLVVRVVEMMSSLRLTASNVICSGFNKHTNSSHIVELLTSSAWGILHERVGDKCMFHLLWHTTIFVPISDKKHLQVAGSPVNYFRKKSKEVKNPQSGMQYYVASTSHWYEDMALQRPFKYGEKTCKTNQHTFFGHLSMSNTHIKVLSIIDDWLK</sequence>
<dbReference type="Proteomes" id="UP000327439">
    <property type="component" value="Chromosome A05"/>
</dbReference>
<keyword evidence="1" id="KW-0695">RNA-directed DNA polymerase</keyword>
<keyword evidence="1" id="KW-0539">Nucleus</keyword>
<dbReference type="OrthoDB" id="289721at2759"/>
<dbReference type="GO" id="GO:0007004">
    <property type="term" value="P:telomere maintenance via telomerase"/>
    <property type="evidence" value="ECO:0007669"/>
    <property type="project" value="TreeGrafter"/>
</dbReference>
<comment type="catalytic activity">
    <reaction evidence="1">
        <text>DNA(n) + a 2'-deoxyribonucleoside 5'-triphosphate = DNA(n+1) + diphosphate</text>
        <dbReference type="Rhea" id="RHEA:22508"/>
        <dbReference type="Rhea" id="RHEA-COMP:17339"/>
        <dbReference type="Rhea" id="RHEA-COMP:17340"/>
        <dbReference type="ChEBI" id="CHEBI:33019"/>
        <dbReference type="ChEBI" id="CHEBI:61560"/>
        <dbReference type="ChEBI" id="CHEBI:173112"/>
        <dbReference type="EC" id="2.7.7.49"/>
    </reaction>
</comment>
<keyword evidence="1" id="KW-0779">Telomere</keyword>
<evidence type="ECO:0000256" key="1">
    <source>
        <dbReference type="RuleBase" id="RU365061"/>
    </source>
</evidence>
<keyword evidence="1" id="KW-0158">Chromosome</keyword>
<dbReference type="GO" id="GO:0070034">
    <property type="term" value="F:telomerase RNA binding"/>
    <property type="evidence" value="ECO:0007669"/>
    <property type="project" value="TreeGrafter"/>
</dbReference>